<dbReference type="GO" id="GO:0030151">
    <property type="term" value="F:molybdenum ion binding"/>
    <property type="evidence" value="ECO:0007669"/>
    <property type="project" value="InterPro"/>
</dbReference>
<reference evidence="2" key="1">
    <citation type="submission" date="2018-05" db="EMBL/GenBank/DDBJ databases">
        <authorList>
            <person name="Lanie J.A."/>
            <person name="Ng W.-L."/>
            <person name="Kazmierczak K.M."/>
            <person name="Andrzejewski T.M."/>
            <person name="Davidsen T.M."/>
            <person name="Wayne K.J."/>
            <person name="Tettelin H."/>
            <person name="Glass J.I."/>
            <person name="Rusch D."/>
            <person name="Podicherti R."/>
            <person name="Tsui H.-C.T."/>
            <person name="Winkler M.E."/>
        </authorList>
    </citation>
    <scope>NUCLEOTIDE SEQUENCE</scope>
</reference>
<evidence type="ECO:0000259" key="1">
    <source>
        <dbReference type="PROSITE" id="PS51340"/>
    </source>
</evidence>
<protein>
    <recommendedName>
        <fullName evidence="1">MOSC domain-containing protein</fullName>
    </recommendedName>
</protein>
<organism evidence="2">
    <name type="scientific">marine metagenome</name>
    <dbReference type="NCBI Taxonomy" id="408172"/>
    <lineage>
        <taxon>unclassified sequences</taxon>
        <taxon>metagenomes</taxon>
        <taxon>ecological metagenomes</taxon>
    </lineage>
</organism>
<proteinExistence type="predicted"/>
<dbReference type="EMBL" id="UINC01131170">
    <property type="protein sequence ID" value="SVD12713.1"/>
    <property type="molecule type" value="Genomic_DNA"/>
</dbReference>
<dbReference type="InterPro" id="IPR005302">
    <property type="entry name" value="MoCF_Sase_C"/>
</dbReference>
<dbReference type="Pfam" id="PF03473">
    <property type="entry name" value="MOSC"/>
    <property type="match status" value="1"/>
</dbReference>
<dbReference type="AlphaFoldDB" id="A0A382SSD6"/>
<gene>
    <name evidence="2" type="ORF">METZ01_LOCUS365567</name>
</gene>
<evidence type="ECO:0000313" key="2">
    <source>
        <dbReference type="EMBL" id="SVD12713.1"/>
    </source>
</evidence>
<dbReference type="GO" id="GO:0030170">
    <property type="term" value="F:pyridoxal phosphate binding"/>
    <property type="evidence" value="ECO:0007669"/>
    <property type="project" value="InterPro"/>
</dbReference>
<name>A0A382SSD6_9ZZZZ</name>
<accession>A0A382SSD6</accession>
<feature type="non-terminal residue" evidence="2">
    <location>
        <position position="217"/>
    </location>
</feature>
<dbReference type="SUPFAM" id="SSF50800">
    <property type="entry name" value="PK beta-barrel domain-like"/>
    <property type="match status" value="1"/>
</dbReference>
<dbReference type="InterPro" id="IPR011037">
    <property type="entry name" value="Pyrv_Knase-like_insert_dom_sf"/>
</dbReference>
<dbReference type="GO" id="GO:0003824">
    <property type="term" value="F:catalytic activity"/>
    <property type="evidence" value="ECO:0007669"/>
    <property type="project" value="InterPro"/>
</dbReference>
<sequence>MPTVTELYRYPVKSFTPERLDELRVVNGVVKGDRVLGFRFANQGAPDDWSWRRKINFVGLVNTPGIALLELSFDDESRMLSLKYENEIFAEGSIDSEEDRSDLSEAIGEYVTSLEINPLVGNPERAPLNLIGDGRQSLFHDFEVGGITLFSKESLDALGASMGSEVDGRRFRANIVVEGVEAWNELSWSGSVKIGNGKYKVELLVPRCLVTHANPTT</sequence>
<feature type="domain" description="MOSC" evidence="1">
    <location>
        <begin position="117"/>
        <end position="217"/>
    </location>
</feature>
<dbReference type="PROSITE" id="PS51340">
    <property type="entry name" value="MOSC"/>
    <property type="match status" value="1"/>
</dbReference>